<reference evidence="1 2" key="1">
    <citation type="journal article" date="2002" name="Genetika">
        <title>Phenogenetic characterization of a group of giant Phi KZ-like bacteriophages of Pseudomonas aeruginosa].</title>
        <authorList>
            <person name="Burkal'tseva M.V."/>
            <person name="Krylov V.N."/>
            <person name="Pleteneva E.A."/>
            <person name="Shaburova O.V."/>
            <person name="Krylov S.V."/>
            <person name="Volckaert G."/>
            <person name="Sykilinda N.N."/>
            <person name="Kurochkina L.P."/>
            <person name="Mesyanzhinov V.V."/>
        </authorList>
    </citation>
    <scope>NUCLEOTIDE SEQUENCE [LARGE SCALE GENOMIC DNA]</scope>
</reference>
<reference evidence="1 2" key="3">
    <citation type="journal article" date="2004" name="Bioinformatics">
        <title>PHIRE, a deterministic approach to reveal regulatory elements in bacteriophage genomes.</title>
        <authorList>
            <person name="Lavigne R."/>
            <person name="Sun W.D."/>
            <person name="Volckaert G."/>
        </authorList>
    </citation>
    <scope>NUCLEOTIDE SEQUENCE [LARGE SCALE GENOMIC DNA]</scope>
</reference>
<dbReference type="OrthoDB" id="38916at10239"/>
<protein>
    <submittedName>
        <fullName evidence="1">Uncharacterized protein</fullName>
    </submittedName>
</protein>
<evidence type="ECO:0000313" key="2">
    <source>
        <dbReference type="Proteomes" id="UP000001239"/>
    </source>
</evidence>
<reference evidence="1 2" key="4">
    <citation type="journal article" date="2005" name="J. Mol. Biol.">
        <title>Genome comparison of Pseudomonas aeruginosa large phages.</title>
        <authorList>
            <person name="Hertveldt K."/>
            <person name="Lavigne R."/>
            <person name="Pleteneva E."/>
            <person name="Sernova N."/>
            <person name="Kurochkina L."/>
            <person name="Korchevskii R."/>
            <person name="Robben J."/>
            <person name="Mesyanzhinov V."/>
            <person name="Krylov V.N."/>
            <person name="Volckaert G."/>
        </authorList>
    </citation>
    <scope>NUCLEOTIDE SEQUENCE</scope>
</reference>
<keyword evidence="2" id="KW-1185">Reference proteome</keyword>
<accession>Q2Z0R4</accession>
<sequence length="388" mass="45025">MRQVEVGSAVYNNLARLYDHLWGGELVEVGQRVEGETEYRDVLTLGDVEIHYFFTLNKEGKEEAYVRYTRDNGTLTFRLNEKWTQYLFNDEIFTIPEEIVEGMGRVSIEFPSSWLQVAAKHPADDVLQDDLKTTDKLVIKLSNKLRHAVDVITKKSNHLVEWVGKRDHDLYLTFKTKKDDLSYFTVRFDKVYPEVPKEGITLGEGETLEIDNPDNRQEVKDLIKTIGELEHQVNRQIQYYRKHADLTDAGKALFEQEVRTLLFAASHFSKRIYPFNSVHGKEWLDKAANEILERLYAYKATTDVPFGLDVNSWFVWSYPLDGSEPVKVTDESVDFIECVLNRYTESFVDILTGFLMDLNHTEVIRPYHYVVPADLSDGYSIGSIRRVK</sequence>
<dbReference type="GeneID" id="5176730"/>
<dbReference type="EMBL" id="AJ697969">
    <property type="protein sequence ID" value="CAG27261.1"/>
    <property type="molecule type" value="Genomic_DNA"/>
</dbReference>
<dbReference type="KEGG" id="vg:5176730"/>
<organism evidence="1 2">
    <name type="scientific">Pseudomonas phage EL</name>
    <dbReference type="NCBI Taxonomy" id="273133"/>
    <lineage>
        <taxon>Viruses</taxon>
        <taxon>Duplodnaviria</taxon>
        <taxon>Heunggongvirae</taxon>
        <taxon>Uroviricota</taxon>
        <taxon>Caudoviricetes</taxon>
        <taxon>Chimalliviridae</taxon>
        <taxon>Elvirus</taxon>
        <taxon>Elvirus EL</taxon>
    </lineage>
</organism>
<name>Q2Z0R4_9CAUD</name>
<evidence type="ECO:0000313" key="1">
    <source>
        <dbReference type="EMBL" id="CAG27261.1"/>
    </source>
</evidence>
<reference evidence="1 2" key="2">
    <citation type="journal article" date="2003" name="Res. Microbiol.">
        <title>Myoviridae bacteriophages of Pseudomonas aeruginosa: a long and complex evolutionary pathway.</title>
        <authorList>
            <person name="Krylov V.N."/>
            <person name="Pleteneva E.A."/>
            <person name="Bourkalsteva M.V."/>
            <person name="Shaburova O.V."/>
            <person name="Volckaert G."/>
            <person name="Sykilinda N.N."/>
            <person name="Kurochkina L.P."/>
            <person name="Mesyanzhinov V.V."/>
        </authorList>
    </citation>
    <scope>NUCLEOTIDE SEQUENCE [LARGE SCALE GENOMIC DNA]</scope>
</reference>
<proteinExistence type="predicted"/>
<dbReference type="Proteomes" id="UP000001239">
    <property type="component" value="Segment"/>
</dbReference>
<dbReference type="RefSeq" id="YP_418200.1">
    <property type="nucleotide sequence ID" value="NC_007623.1"/>
</dbReference>